<dbReference type="Proteomes" id="UP000625079">
    <property type="component" value="Unassembled WGS sequence"/>
</dbReference>
<keyword evidence="4" id="KW-1185">Reference proteome</keyword>
<evidence type="ECO:0000313" key="5">
    <source>
        <dbReference type="Proteomes" id="UP000625079"/>
    </source>
</evidence>
<dbReference type="EMBL" id="CP030058">
    <property type="protein sequence ID" value="QOZ64546.1"/>
    <property type="molecule type" value="Genomic_DNA"/>
</dbReference>
<name>A0A410VI06_9BRAD</name>
<dbReference type="Proteomes" id="UP000593880">
    <property type="component" value="Plasmid unnamed"/>
</dbReference>
<protein>
    <submittedName>
        <fullName evidence="3">DUF2934 domain-containing protein</fullName>
    </submittedName>
</protein>
<reference evidence="3 4" key="2">
    <citation type="submission" date="2018-06" db="EMBL/GenBank/DDBJ databases">
        <title>Comparative genomics of rhizobia nodulating Arachis hypogaea in China.</title>
        <authorList>
            <person name="Li Y."/>
        </authorList>
    </citation>
    <scope>NUCLEOTIDE SEQUENCE [LARGE SCALE GENOMIC DNA]</scope>
    <source>
        <strain evidence="3 4">CCBAU 51658</strain>
        <plasmid evidence="3 4">unnamed</plasmid>
    </source>
</reference>
<dbReference type="RefSeq" id="WP_128929940.1">
    <property type="nucleotide sequence ID" value="NZ_BMHC01000032.1"/>
</dbReference>
<evidence type="ECO:0000313" key="2">
    <source>
        <dbReference type="EMBL" id="GGI33627.1"/>
    </source>
</evidence>
<evidence type="ECO:0000256" key="1">
    <source>
        <dbReference type="SAM" id="MobiDB-lite"/>
    </source>
</evidence>
<dbReference type="InterPro" id="IPR021327">
    <property type="entry name" value="DUF2934"/>
</dbReference>
<evidence type="ECO:0000313" key="4">
    <source>
        <dbReference type="Proteomes" id="UP000593880"/>
    </source>
</evidence>
<evidence type="ECO:0000313" key="3">
    <source>
        <dbReference type="EMBL" id="QOZ64546.1"/>
    </source>
</evidence>
<proteinExistence type="predicted"/>
<reference evidence="2" key="1">
    <citation type="journal article" date="2014" name="Int. J. Syst. Evol. Microbiol.">
        <title>Complete genome sequence of Corynebacterium casei LMG S-19264T (=DSM 44701T), isolated from a smear-ripened cheese.</title>
        <authorList>
            <consortium name="US DOE Joint Genome Institute (JGI-PGF)"/>
            <person name="Walter F."/>
            <person name="Albersmeier A."/>
            <person name="Kalinowski J."/>
            <person name="Ruckert C."/>
        </authorList>
    </citation>
    <scope>NUCLEOTIDE SEQUENCE</scope>
    <source>
        <strain evidence="2">CGMCC 1.15034</strain>
    </source>
</reference>
<dbReference type="Pfam" id="PF11154">
    <property type="entry name" value="DUF2934"/>
    <property type="match status" value="1"/>
</dbReference>
<feature type="compositionally biased region" description="Basic and acidic residues" evidence="1">
    <location>
        <begin position="7"/>
        <end position="25"/>
    </location>
</feature>
<reference evidence="2" key="3">
    <citation type="submission" date="2022-12" db="EMBL/GenBank/DDBJ databases">
        <authorList>
            <person name="Sun Q."/>
            <person name="Zhou Y."/>
        </authorList>
    </citation>
    <scope>NUCLEOTIDE SEQUENCE</scope>
    <source>
        <strain evidence="2">CGMCC 1.15034</strain>
    </source>
</reference>
<keyword evidence="3" id="KW-0614">Plasmid</keyword>
<geneLocation type="plasmid" evidence="3 4">
    <name>unnamed</name>
</geneLocation>
<gene>
    <name evidence="2" type="ORF">GCM10010987_75320</name>
    <name evidence="3" type="ORF">XH86_38480</name>
</gene>
<dbReference type="OrthoDB" id="9811127at2"/>
<feature type="region of interest" description="Disordered" evidence="1">
    <location>
        <begin position="1"/>
        <end position="25"/>
    </location>
</feature>
<sequence length="55" mass="6373">MAFPTEEQIKNKAHELWEKAGRPEGRELEFWHQAERELQEQAERGAPENGSPDAI</sequence>
<dbReference type="EMBL" id="BMHC01000032">
    <property type="protein sequence ID" value="GGI33627.1"/>
    <property type="molecule type" value="Genomic_DNA"/>
</dbReference>
<accession>A0A410VI06</accession>
<organism evidence="2 5">
    <name type="scientific">Bradyrhizobium guangdongense</name>
    <dbReference type="NCBI Taxonomy" id="1325090"/>
    <lineage>
        <taxon>Bacteria</taxon>
        <taxon>Pseudomonadati</taxon>
        <taxon>Pseudomonadota</taxon>
        <taxon>Alphaproteobacteria</taxon>
        <taxon>Hyphomicrobiales</taxon>
        <taxon>Nitrobacteraceae</taxon>
        <taxon>Bradyrhizobium</taxon>
    </lineage>
</organism>
<dbReference type="AlphaFoldDB" id="A0A410VI06"/>